<dbReference type="AlphaFoldDB" id="A0A371J3K7"/>
<evidence type="ECO:0000259" key="13">
    <source>
        <dbReference type="PROSITE" id="PS50109"/>
    </source>
</evidence>
<dbReference type="GO" id="GO:0005524">
    <property type="term" value="F:ATP binding"/>
    <property type="evidence" value="ECO:0007669"/>
    <property type="project" value="UniProtKB-KW"/>
</dbReference>
<evidence type="ECO:0000256" key="11">
    <source>
        <dbReference type="ARBA" id="ARBA00023136"/>
    </source>
</evidence>
<keyword evidence="7" id="KW-0547">Nucleotide-binding</keyword>
<evidence type="ECO:0000256" key="7">
    <source>
        <dbReference type="ARBA" id="ARBA00022741"/>
    </source>
</evidence>
<dbReference type="InterPro" id="IPR005467">
    <property type="entry name" value="His_kinase_dom"/>
</dbReference>
<accession>A0A371J3K7</accession>
<keyword evidence="12" id="KW-1133">Transmembrane helix</keyword>
<dbReference type="RefSeq" id="WP_094368555.1">
    <property type="nucleotide sequence ID" value="NZ_NOJY02000014.1"/>
</dbReference>
<gene>
    <name evidence="14" type="ORF">CHL78_010085</name>
</gene>
<keyword evidence="9" id="KW-0067">ATP-binding</keyword>
<evidence type="ECO:0000256" key="6">
    <source>
        <dbReference type="ARBA" id="ARBA00022679"/>
    </source>
</evidence>
<evidence type="ECO:0000256" key="12">
    <source>
        <dbReference type="SAM" id="Phobius"/>
    </source>
</evidence>
<dbReference type="InterPro" id="IPR050736">
    <property type="entry name" value="Sensor_HK_Regulatory"/>
</dbReference>
<dbReference type="InterPro" id="IPR036097">
    <property type="entry name" value="HisK_dim/P_sf"/>
</dbReference>
<dbReference type="EC" id="2.7.13.3" evidence="3"/>
<dbReference type="GO" id="GO:0000155">
    <property type="term" value="F:phosphorelay sensor kinase activity"/>
    <property type="evidence" value="ECO:0007669"/>
    <property type="project" value="InterPro"/>
</dbReference>
<reference evidence="14 15" key="1">
    <citation type="journal article" date="2017" name="Genome Announc.">
        <title>Draft Genome Sequence of Romboutsia weinsteinii sp. nov. Strain CCRI-19649(T) Isolated from Surface Water.</title>
        <authorList>
            <person name="Maheux A.F."/>
            <person name="Boudreau D.K."/>
            <person name="Berube E."/>
            <person name="Boissinot M."/>
            <person name="Cantin P."/>
            <person name="Raymond F."/>
            <person name="Corbeil J."/>
            <person name="Omar R.F."/>
            <person name="Bergeron M.G."/>
        </authorList>
    </citation>
    <scope>NUCLEOTIDE SEQUENCE [LARGE SCALE GENOMIC DNA]</scope>
    <source>
        <strain evidence="14 15">CCRI-19649</strain>
    </source>
</reference>
<dbReference type="CDD" id="cd00082">
    <property type="entry name" value="HisKA"/>
    <property type="match status" value="1"/>
</dbReference>
<keyword evidence="5" id="KW-0597">Phosphoprotein</keyword>
<dbReference type="EMBL" id="NOJY02000014">
    <property type="protein sequence ID" value="RDY27325.1"/>
    <property type="molecule type" value="Genomic_DNA"/>
</dbReference>
<dbReference type="Pfam" id="PF00512">
    <property type="entry name" value="HisKA"/>
    <property type="match status" value="1"/>
</dbReference>
<feature type="domain" description="Histidine kinase" evidence="13">
    <location>
        <begin position="410"/>
        <end position="632"/>
    </location>
</feature>
<feature type="transmembrane region" description="Helical" evidence="12">
    <location>
        <begin position="51"/>
        <end position="75"/>
    </location>
</feature>
<dbReference type="Pfam" id="PF02518">
    <property type="entry name" value="HATPase_c"/>
    <property type="match status" value="1"/>
</dbReference>
<evidence type="ECO:0000256" key="3">
    <source>
        <dbReference type="ARBA" id="ARBA00012438"/>
    </source>
</evidence>
<dbReference type="Gene3D" id="3.30.565.10">
    <property type="entry name" value="Histidine kinase-like ATPase, C-terminal domain"/>
    <property type="match status" value="1"/>
</dbReference>
<organism evidence="14 15">
    <name type="scientific">Romboutsia weinsteinii</name>
    <dbReference type="NCBI Taxonomy" id="2020949"/>
    <lineage>
        <taxon>Bacteria</taxon>
        <taxon>Bacillati</taxon>
        <taxon>Bacillota</taxon>
        <taxon>Clostridia</taxon>
        <taxon>Peptostreptococcales</taxon>
        <taxon>Peptostreptococcaceae</taxon>
        <taxon>Romboutsia</taxon>
    </lineage>
</organism>
<proteinExistence type="predicted"/>
<feature type="transmembrane region" description="Helical" evidence="12">
    <location>
        <begin position="113"/>
        <end position="131"/>
    </location>
</feature>
<dbReference type="SMART" id="SM00388">
    <property type="entry name" value="HisKA"/>
    <property type="match status" value="1"/>
</dbReference>
<evidence type="ECO:0000256" key="9">
    <source>
        <dbReference type="ARBA" id="ARBA00022840"/>
    </source>
</evidence>
<feature type="transmembrane region" description="Helical" evidence="12">
    <location>
        <begin position="208"/>
        <end position="229"/>
    </location>
</feature>
<keyword evidence="10" id="KW-0902">Two-component regulatory system</keyword>
<keyword evidence="12" id="KW-0812">Transmembrane</keyword>
<feature type="transmembrane region" description="Helical" evidence="12">
    <location>
        <begin position="20"/>
        <end position="39"/>
    </location>
</feature>
<dbReference type="PANTHER" id="PTHR43711">
    <property type="entry name" value="TWO-COMPONENT HISTIDINE KINASE"/>
    <property type="match status" value="1"/>
</dbReference>
<keyword evidence="8 14" id="KW-0418">Kinase</keyword>
<dbReference type="OrthoDB" id="1745769at2"/>
<dbReference type="GO" id="GO:0005886">
    <property type="term" value="C:plasma membrane"/>
    <property type="evidence" value="ECO:0007669"/>
    <property type="project" value="UniProtKB-SubCell"/>
</dbReference>
<dbReference type="SUPFAM" id="SSF55874">
    <property type="entry name" value="ATPase domain of HSP90 chaperone/DNA topoisomerase II/histidine kinase"/>
    <property type="match status" value="1"/>
</dbReference>
<evidence type="ECO:0000313" key="14">
    <source>
        <dbReference type="EMBL" id="RDY27325.1"/>
    </source>
</evidence>
<feature type="transmembrane region" description="Helical" evidence="12">
    <location>
        <begin position="241"/>
        <end position="265"/>
    </location>
</feature>
<evidence type="ECO:0000313" key="15">
    <source>
        <dbReference type="Proteomes" id="UP000215694"/>
    </source>
</evidence>
<dbReference type="InterPro" id="IPR004358">
    <property type="entry name" value="Sig_transdc_His_kin-like_C"/>
</dbReference>
<feature type="transmembrane region" description="Helical" evidence="12">
    <location>
        <begin position="180"/>
        <end position="199"/>
    </location>
</feature>
<dbReference type="PANTHER" id="PTHR43711:SF26">
    <property type="entry name" value="SENSOR HISTIDINE KINASE RCSC"/>
    <property type="match status" value="1"/>
</dbReference>
<keyword evidence="6" id="KW-0808">Transferase</keyword>
<evidence type="ECO:0000256" key="1">
    <source>
        <dbReference type="ARBA" id="ARBA00000085"/>
    </source>
</evidence>
<dbReference type="InterPro" id="IPR036890">
    <property type="entry name" value="HATPase_C_sf"/>
</dbReference>
<dbReference type="InterPro" id="IPR003594">
    <property type="entry name" value="HATPase_dom"/>
</dbReference>
<evidence type="ECO:0000256" key="5">
    <source>
        <dbReference type="ARBA" id="ARBA00022553"/>
    </source>
</evidence>
<evidence type="ECO:0000256" key="10">
    <source>
        <dbReference type="ARBA" id="ARBA00023012"/>
    </source>
</evidence>
<evidence type="ECO:0000256" key="4">
    <source>
        <dbReference type="ARBA" id="ARBA00022475"/>
    </source>
</evidence>
<keyword evidence="11 12" id="KW-0472">Membrane</keyword>
<protein>
    <recommendedName>
        <fullName evidence="3">histidine kinase</fullName>
        <ecNumber evidence="3">2.7.13.3</ecNumber>
    </recommendedName>
</protein>
<dbReference type="Proteomes" id="UP000215694">
    <property type="component" value="Unassembled WGS sequence"/>
</dbReference>
<comment type="caution">
    <text evidence="14">The sequence shown here is derived from an EMBL/GenBank/DDBJ whole genome shotgun (WGS) entry which is preliminary data.</text>
</comment>
<dbReference type="FunFam" id="3.30.565.10:FF:000023">
    <property type="entry name" value="PAS domain-containing sensor histidine kinase"/>
    <property type="match status" value="1"/>
</dbReference>
<dbReference type="SUPFAM" id="SSF47384">
    <property type="entry name" value="Homodimeric domain of signal transducing histidine kinase"/>
    <property type="match status" value="1"/>
</dbReference>
<comment type="catalytic activity">
    <reaction evidence="1">
        <text>ATP + protein L-histidine = ADP + protein N-phospho-L-histidine.</text>
        <dbReference type="EC" id="2.7.13.3"/>
    </reaction>
</comment>
<dbReference type="PRINTS" id="PR00344">
    <property type="entry name" value="BCTRLSENSOR"/>
</dbReference>
<feature type="transmembrane region" description="Helical" evidence="12">
    <location>
        <begin position="82"/>
        <end position="101"/>
    </location>
</feature>
<evidence type="ECO:0000256" key="8">
    <source>
        <dbReference type="ARBA" id="ARBA00022777"/>
    </source>
</evidence>
<evidence type="ECO:0000256" key="2">
    <source>
        <dbReference type="ARBA" id="ARBA00004236"/>
    </source>
</evidence>
<dbReference type="Gene3D" id="1.10.287.130">
    <property type="match status" value="1"/>
</dbReference>
<dbReference type="PROSITE" id="PS50109">
    <property type="entry name" value="HIS_KIN"/>
    <property type="match status" value="1"/>
</dbReference>
<dbReference type="SMART" id="SM00387">
    <property type="entry name" value="HATPase_c"/>
    <property type="match status" value="1"/>
</dbReference>
<name>A0A371J3K7_9FIRM</name>
<comment type="subcellular location">
    <subcellularLocation>
        <location evidence="2">Cell membrane</location>
    </subcellularLocation>
</comment>
<dbReference type="InterPro" id="IPR003661">
    <property type="entry name" value="HisK_dim/P_dom"/>
</dbReference>
<keyword evidence="4" id="KW-1003">Cell membrane</keyword>
<keyword evidence="15" id="KW-1185">Reference proteome</keyword>
<sequence length="660" mass="75802">MTPQMIKDKDLREIEKKAMVYIISIVLVISATLAINIFFKKNINDSDFELTLVFIRLFNSVLAVLAFGSCLISYYRVKKDSAFIISLIYLVLAIDILMGQLDYLSFYYKEFTLSNYITVSTSVLRVFLLILAISPKNSLSDLIINNKNKSVLFVVVYTIVCGHIEQKINLSRVDNSSVLFISYNILLIIIYLVCSFKLFKMGIKEKEYLYVVLGSSILMLASKAMYVIYGTSIMSFYVKIISVSITYVSFLIVISGVFIELYIYICKTKILNDNLETFYNLVENNKHSFMYICNQDGEIIYANKKIKEFYLDSEDSDISKIDSIIKETTEALAPVEEIKNSLKESGTWRGIIKSSVDNNTIDCSAQVMKNHSGKSEIAISYMDISDEINMELELEKFKIYDKAKDDYISNLSHELKTPLNIFYSTVQLLDRSSEYDECDFRLMYKKYNKTLHINCKRMTRLINNIMDISRIEIGILKPNIGNYDIVSIVEDVTLSVANHALLKSIYIQFDTNEEEHIVKCDPSMIERVMLNLLSNAIKFSKENQTIYVDVLVKKEWIEISIKDEGIGISKEDKDIIFERFVQVDKSFTRENEGSGIGLSIVKSIIDLHDGFIEVESKIDEGSIFTVYLPNTCLKYADFNSYDINKQNTELELSDIYELSV</sequence>